<dbReference type="AlphaFoldDB" id="A0A8H3J4C6"/>
<sequence length="268" mass="29492">MVSSNKMELPQQQATYERVTPPPTPAIGTFPNAETTKDQAQQATELPVSALAVDTSPSEAGTPEQENQDETAMQPAAMGTSMGAGSRSNDEDSPVYLPDPFTGLFDNHPVTKNVRPTSDDACNPFDTKFRPGEGFEPGSLNKEEQDFEADFDPSQYHDGDFASPRDKGKQKEDVENESIEPSNLDIAANQNNTAGDFEDQEPKPSDTTNNGTYTPPSYEEFHDTWHNCDRCGNILRCSFRTPQAQNDDEEINDEIGAQDEESDEQTTI</sequence>
<organism evidence="2 3">
    <name type="scientific">Alectoria fallacina</name>
    <dbReference type="NCBI Taxonomy" id="1903189"/>
    <lineage>
        <taxon>Eukaryota</taxon>
        <taxon>Fungi</taxon>
        <taxon>Dikarya</taxon>
        <taxon>Ascomycota</taxon>
        <taxon>Pezizomycotina</taxon>
        <taxon>Lecanoromycetes</taxon>
        <taxon>OSLEUM clade</taxon>
        <taxon>Lecanoromycetidae</taxon>
        <taxon>Lecanorales</taxon>
        <taxon>Lecanorineae</taxon>
        <taxon>Parmeliaceae</taxon>
        <taxon>Alectoria</taxon>
    </lineage>
</organism>
<feature type="compositionally biased region" description="Polar residues" evidence="1">
    <location>
        <begin position="1"/>
        <end position="15"/>
    </location>
</feature>
<reference evidence="2" key="1">
    <citation type="submission" date="2021-03" db="EMBL/GenBank/DDBJ databases">
        <authorList>
            <person name="Tagirdzhanova G."/>
        </authorList>
    </citation>
    <scope>NUCLEOTIDE SEQUENCE</scope>
</reference>
<feature type="compositionally biased region" description="Polar residues" evidence="1">
    <location>
        <begin position="205"/>
        <end position="215"/>
    </location>
</feature>
<dbReference type="Proteomes" id="UP000664203">
    <property type="component" value="Unassembled WGS sequence"/>
</dbReference>
<feature type="region of interest" description="Disordered" evidence="1">
    <location>
        <begin position="1"/>
        <end position="220"/>
    </location>
</feature>
<feature type="compositionally biased region" description="Polar residues" evidence="1">
    <location>
        <begin position="32"/>
        <end position="44"/>
    </location>
</feature>
<proteinExistence type="predicted"/>
<dbReference type="EMBL" id="CAJPDR010000605">
    <property type="protein sequence ID" value="CAF9940521.1"/>
    <property type="molecule type" value="Genomic_DNA"/>
</dbReference>
<feature type="compositionally biased region" description="Acidic residues" evidence="1">
    <location>
        <begin position="246"/>
        <end position="268"/>
    </location>
</feature>
<evidence type="ECO:0000256" key="1">
    <source>
        <dbReference type="SAM" id="MobiDB-lite"/>
    </source>
</evidence>
<protein>
    <submittedName>
        <fullName evidence="2">Uncharacterized protein</fullName>
    </submittedName>
</protein>
<feature type="compositionally biased region" description="Basic and acidic residues" evidence="1">
    <location>
        <begin position="155"/>
        <end position="173"/>
    </location>
</feature>
<evidence type="ECO:0000313" key="3">
    <source>
        <dbReference type="Proteomes" id="UP000664203"/>
    </source>
</evidence>
<gene>
    <name evidence="2" type="ORF">ALECFALPRED_008700</name>
</gene>
<feature type="region of interest" description="Disordered" evidence="1">
    <location>
        <begin position="239"/>
        <end position="268"/>
    </location>
</feature>
<keyword evidence="3" id="KW-1185">Reference proteome</keyword>
<evidence type="ECO:0000313" key="2">
    <source>
        <dbReference type="EMBL" id="CAF9940521.1"/>
    </source>
</evidence>
<name>A0A8H3J4C6_9LECA</name>
<accession>A0A8H3J4C6</accession>
<comment type="caution">
    <text evidence="2">The sequence shown here is derived from an EMBL/GenBank/DDBJ whole genome shotgun (WGS) entry which is preliminary data.</text>
</comment>